<reference evidence="1" key="1">
    <citation type="submission" date="2020-08" db="EMBL/GenBank/DDBJ databases">
        <title>Multicomponent nature underlies the extraordinary mechanical properties of spider dragline silk.</title>
        <authorList>
            <person name="Kono N."/>
            <person name="Nakamura H."/>
            <person name="Mori M."/>
            <person name="Yoshida Y."/>
            <person name="Ohtoshi R."/>
            <person name="Malay A.D."/>
            <person name="Moran D.A.P."/>
            <person name="Tomita M."/>
            <person name="Numata K."/>
            <person name="Arakawa K."/>
        </authorList>
    </citation>
    <scope>NUCLEOTIDE SEQUENCE</scope>
</reference>
<feature type="non-terminal residue" evidence="1">
    <location>
        <position position="1"/>
    </location>
</feature>
<name>A0A8X6QNP0_NEPPI</name>
<proteinExistence type="predicted"/>
<gene>
    <name evidence="1" type="ORF">NPIL_337191</name>
</gene>
<sequence length="55" mass="6342">HASLRYLGVSKIEENVERILFLENRKDNAECDGGEEHHSKRSFQEVVLAMEKLVS</sequence>
<dbReference type="AlphaFoldDB" id="A0A8X6QNP0"/>
<evidence type="ECO:0000313" key="1">
    <source>
        <dbReference type="EMBL" id="GFU28847.1"/>
    </source>
</evidence>
<organism evidence="1 2">
    <name type="scientific">Nephila pilipes</name>
    <name type="common">Giant wood spider</name>
    <name type="synonym">Nephila maculata</name>
    <dbReference type="NCBI Taxonomy" id="299642"/>
    <lineage>
        <taxon>Eukaryota</taxon>
        <taxon>Metazoa</taxon>
        <taxon>Ecdysozoa</taxon>
        <taxon>Arthropoda</taxon>
        <taxon>Chelicerata</taxon>
        <taxon>Arachnida</taxon>
        <taxon>Araneae</taxon>
        <taxon>Araneomorphae</taxon>
        <taxon>Entelegynae</taxon>
        <taxon>Araneoidea</taxon>
        <taxon>Nephilidae</taxon>
        <taxon>Nephila</taxon>
    </lineage>
</organism>
<evidence type="ECO:0000313" key="2">
    <source>
        <dbReference type="Proteomes" id="UP000887013"/>
    </source>
</evidence>
<protein>
    <submittedName>
        <fullName evidence="1">Uncharacterized protein</fullName>
    </submittedName>
</protein>
<dbReference type="EMBL" id="BMAW01033129">
    <property type="protein sequence ID" value="GFU28847.1"/>
    <property type="molecule type" value="Genomic_DNA"/>
</dbReference>
<dbReference type="Proteomes" id="UP000887013">
    <property type="component" value="Unassembled WGS sequence"/>
</dbReference>
<accession>A0A8X6QNP0</accession>
<keyword evidence="2" id="KW-1185">Reference proteome</keyword>
<comment type="caution">
    <text evidence="1">The sequence shown here is derived from an EMBL/GenBank/DDBJ whole genome shotgun (WGS) entry which is preliminary data.</text>
</comment>